<evidence type="ECO:0000313" key="5">
    <source>
        <dbReference type="Proteomes" id="UP000182567"/>
    </source>
</evidence>
<name>A0A1J0ESA9_9PSED</name>
<sequence>MIRAFEARDVEAVLDIWLKASLVAHDFIDASFWHSQVENMRSLYIPASETYVIEQESRVVGFCSLHENQLAALFIAPEFQAKGFGKQLLAHAKALRTELTLGVYKSNTASCAFYLSQGFVVTCEQTDEQTGHPEYLMRTTEC</sequence>
<dbReference type="OrthoDB" id="9789605at2"/>
<accession>A0A1J0ESA9</accession>
<protein>
    <submittedName>
        <fullName evidence="4">GNAT family N-acetyltransferase</fullName>
    </submittedName>
</protein>
<dbReference type="Gene3D" id="3.40.630.30">
    <property type="match status" value="1"/>
</dbReference>
<dbReference type="GeneID" id="46911532"/>
<dbReference type="AlphaFoldDB" id="A0A1J0ESA9"/>
<dbReference type="SUPFAM" id="SSF55729">
    <property type="entry name" value="Acyl-CoA N-acyltransferases (Nat)"/>
    <property type="match status" value="1"/>
</dbReference>
<evidence type="ECO:0000256" key="2">
    <source>
        <dbReference type="ARBA" id="ARBA00023315"/>
    </source>
</evidence>
<gene>
    <name evidence="4" type="ORF">BLL42_24930</name>
</gene>
<keyword evidence="1 4" id="KW-0808">Transferase</keyword>
<dbReference type="CDD" id="cd04301">
    <property type="entry name" value="NAT_SF"/>
    <property type="match status" value="1"/>
</dbReference>
<dbReference type="PANTHER" id="PTHR43800:SF1">
    <property type="entry name" value="PEPTIDYL-LYSINE N-ACETYLTRANSFERASE YJAB"/>
    <property type="match status" value="1"/>
</dbReference>
<dbReference type="PROSITE" id="PS51186">
    <property type="entry name" value="GNAT"/>
    <property type="match status" value="1"/>
</dbReference>
<reference evidence="5" key="1">
    <citation type="submission" date="2016-10" db="EMBL/GenBank/DDBJ databases">
        <title>Pseudomonas frederiksbergensis ERGS4:02 complete genome.</title>
        <authorList>
            <person name="Kumar R."/>
            <person name="Acharya V."/>
            <person name="Singh D."/>
        </authorList>
    </citation>
    <scope>NUCLEOTIDE SEQUENCE [LARGE SCALE GENOMIC DNA]</scope>
    <source>
        <strain evidence="5">ERGS4:02</strain>
    </source>
</reference>
<keyword evidence="2" id="KW-0012">Acyltransferase</keyword>
<feature type="domain" description="N-acetyltransferase" evidence="3">
    <location>
        <begin position="1"/>
        <end position="142"/>
    </location>
</feature>
<organism evidence="4 5">
    <name type="scientific">Pseudomonas frederiksbergensis</name>
    <dbReference type="NCBI Taxonomy" id="104087"/>
    <lineage>
        <taxon>Bacteria</taxon>
        <taxon>Pseudomonadati</taxon>
        <taxon>Pseudomonadota</taxon>
        <taxon>Gammaproteobacteria</taxon>
        <taxon>Pseudomonadales</taxon>
        <taxon>Pseudomonadaceae</taxon>
        <taxon>Pseudomonas</taxon>
    </lineage>
</organism>
<dbReference type="Proteomes" id="UP000182567">
    <property type="component" value="Chromosome"/>
</dbReference>
<evidence type="ECO:0000259" key="3">
    <source>
        <dbReference type="PROSITE" id="PS51186"/>
    </source>
</evidence>
<evidence type="ECO:0000313" key="4">
    <source>
        <dbReference type="EMBL" id="APC18791.1"/>
    </source>
</evidence>
<dbReference type="NCBIfam" id="NF007853">
    <property type="entry name" value="PRK10562.1"/>
    <property type="match status" value="1"/>
</dbReference>
<dbReference type="InterPro" id="IPR000182">
    <property type="entry name" value="GNAT_dom"/>
</dbReference>
<evidence type="ECO:0000256" key="1">
    <source>
        <dbReference type="ARBA" id="ARBA00022679"/>
    </source>
</evidence>
<dbReference type="PANTHER" id="PTHR43800">
    <property type="entry name" value="PEPTIDYL-LYSINE N-ACETYLTRANSFERASE YJAB"/>
    <property type="match status" value="1"/>
</dbReference>
<dbReference type="Pfam" id="PF13508">
    <property type="entry name" value="Acetyltransf_7"/>
    <property type="match status" value="1"/>
</dbReference>
<dbReference type="InterPro" id="IPR016181">
    <property type="entry name" value="Acyl_CoA_acyltransferase"/>
</dbReference>
<dbReference type="GO" id="GO:0016747">
    <property type="term" value="F:acyltransferase activity, transferring groups other than amino-acyl groups"/>
    <property type="evidence" value="ECO:0007669"/>
    <property type="project" value="InterPro"/>
</dbReference>
<proteinExistence type="predicted"/>
<dbReference type="RefSeq" id="WP_071555277.1">
    <property type="nucleotide sequence ID" value="NZ_CP017886.1"/>
</dbReference>
<dbReference type="EMBL" id="CP017886">
    <property type="protein sequence ID" value="APC18791.1"/>
    <property type="molecule type" value="Genomic_DNA"/>
</dbReference>